<comment type="caution">
    <text evidence="1">The sequence shown here is derived from an EMBL/GenBank/DDBJ whole genome shotgun (WGS) entry which is preliminary data.</text>
</comment>
<accession>A0A9P1IYM8</accession>
<sequence length="97" mass="11646">MTTNRRSAGNYYRIYSEIIDRAYNQFIAAYNNLSEIDPDHQLTIDLHHENFMKVWVVANQWLHQIDETNFEHVCFQITFFIAAMSEIQEELESWVDD</sequence>
<dbReference type="AlphaFoldDB" id="A0A9P1IYM8"/>
<evidence type="ECO:0000313" key="1">
    <source>
        <dbReference type="EMBL" id="CAI5454761.1"/>
    </source>
</evidence>
<dbReference type="Proteomes" id="UP001152747">
    <property type="component" value="Unassembled WGS sequence"/>
</dbReference>
<protein>
    <submittedName>
        <fullName evidence="1">Uncharacterized protein</fullName>
    </submittedName>
</protein>
<keyword evidence="2" id="KW-1185">Reference proteome</keyword>
<dbReference type="EMBL" id="CANHGI010000006">
    <property type="protein sequence ID" value="CAI5454761.1"/>
    <property type="molecule type" value="Genomic_DNA"/>
</dbReference>
<evidence type="ECO:0000313" key="2">
    <source>
        <dbReference type="Proteomes" id="UP001152747"/>
    </source>
</evidence>
<proteinExistence type="predicted"/>
<reference evidence="1" key="1">
    <citation type="submission" date="2022-11" db="EMBL/GenBank/DDBJ databases">
        <authorList>
            <person name="Kikuchi T."/>
        </authorList>
    </citation>
    <scope>NUCLEOTIDE SEQUENCE</scope>
    <source>
        <strain evidence="1">PS1010</strain>
    </source>
</reference>
<organism evidence="1 2">
    <name type="scientific">Caenorhabditis angaria</name>
    <dbReference type="NCBI Taxonomy" id="860376"/>
    <lineage>
        <taxon>Eukaryota</taxon>
        <taxon>Metazoa</taxon>
        <taxon>Ecdysozoa</taxon>
        <taxon>Nematoda</taxon>
        <taxon>Chromadorea</taxon>
        <taxon>Rhabditida</taxon>
        <taxon>Rhabditina</taxon>
        <taxon>Rhabditomorpha</taxon>
        <taxon>Rhabditoidea</taxon>
        <taxon>Rhabditidae</taxon>
        <taxon>Peloderinae</taxon>
        <taxon>Caenorhabditis</taxon>
    </lineage>
</organism>
<name>A0A9P1IYM8_9PELO</name>
<gene>
    <name evidence="1" type="ORF">CAMP_LOCUS17398</name>
</gene>